<protein>
    <submittedName>
        <fullName evidence="1">Uncharacterized protein</fullName>
    </submittedName>
</protein>
<dbReference type="AlphaFoldDB" id="A0A0A3IRJ9"/>
<dbReference type="Proteomes" id="UP000030437">
    <property type="component" value="Unassembled WGS sequence"/>
</dbReference>
<accession>A0A0A3IRJ9</accession>
<keyword evidence="2" id="KW-1185">Reference proteome</keyword>
<reference evidence="1 2" key="1">
    <citation type="submission" date="2014-02" db="EMBL/GenBank/DDBJ databases">
        <title>Draft genome sequence of Lysinibacillus odysseyi NBRC 100172.</title>
        <authorList>
            <person name="Zhang F."/>
            <person name="Wang G."/>
            <person name="Zhang L."/>
        </authorList>
    </citation>
    <scope>NUCLEOTIDE SEQUENCE [LARGE SCALE GENOMIC DNA]</scope>
    <source>
        <strain evidence="1 2">NBRC 100172</strain>
    </source>
</reference>
<dbReference type="RefSeq" id="WP_036151306.1">
    <property type="nucleotide sequence ID" value="NZ_AVCX01000016.1"/>
</dbReference>
<evidence type="ECO:0000313" key="2">
    <source>
        <dbReference type="Proteomes" id="UP000030437"/>
    </source>
</evidence>
<proteinExistence type="predicted"/>
<dbReference type="OrthoDB" id="2110614at2"/>
<comment type="caution">
    <text evidence="1">The sequence shown here is derived from an EMBL/GenBank/DDBJ whole genome shotgun (WGS) entry which is preliminary data.</text>
</comment>
<dbReference type="EMBL" id="JPVP01000047">
    <property type="protein sequence ID" value="KGR87389.1"/>
    <property type="molecule type" value="Genomic_DNA"/>
</dbReference>
<gene>
    <name evidence="1" type="ORF">CD32_03565</name>
</gene>
<evidence type="ECO:0000313" key="1">
    <source>
        <dbReference type="EMBL" id="KGR87389.1"/>
    </source>
</evidence>
<organism evidence="1 2">
    <name type="scientific">Lysinibacillus odysseyi 34hs-1 = NBRC 100172</name>
    <dbReference type="NCBI Taxonomy" id="1220589"/>
    <lineage>
        <taxon>Bacteria</taxon>
        <taxon>Bacillati</taxon>
        <taxon>Bacillota</taxon>
        <taxon>Bacilli</taxon>
        <taxon>Bacillales</taxon>
        <taxon>Bacillaceae</taxon>
        <taxon>Lysinibacillus</taxon>
    </lineage>
</organism>
<sequence length="241" mass="28618">MSKKVVLVIVEGQTEELVFFDFLQERFRELEIRIDVQCGDVVSNWNRKHGTVECAIEYIIKNYLNTYRLMPSDLLAVVQFTDTDGCFINNKFIRVDRIKATRTRYGKNGIYVTTKFKKLQMIERNQVKAENMKILAQDRYAAYKKRKIPYRLYYFSINLDHVLWGEQNAKGHSKLEKAESFLDQLDMPLDQFLRQFTPAEERLSWEENWESSWENIAKELNSLQRGTNMPFVLDFLDSLLK</sequence>
<dbReference type="eggNOG" id="ENOG5031I16">
    <property type="taxonomic scope" value="Bacteria"/>
</dbReference>
<dbReference type="STRING" id="1220589.CD32_03565"/>
<name>A0A0A3IRJ9_9BACI</name>